<accession>A0A0R1DJ04</accession>
<evidence type="ECO:0000313" key="3">
    <source>
        <dbReference type="Proteomes" id="UP000002282"/>
    </source>
</evidence>
<evidence type="ECO:0000256" key="1">
    <source>
        <dbReference type="SAM" id="SignalP"/>
    </source>
</evidence>
<dbReference type="EMBL" id="CM000157">
    <property type="protein sequence ID" value="KRJ97228.1"/>
    <property type="molecule type" value="Genomic_DNA"/>
</dbReference>
<gene>
    <name evidence="2" type="primary">Dyak\GE27678</name>
    <name evidence="2" type="synonym">GE27678</name>
    <name evidence="2" type="ORF">Dyak_GE27678</name>
</gene>
<sequence>MKTLYVILLFVFVVLFNEVFGENVRCSQKGGTTGECTDIIDGYMFSPKRNSCFAMKIRGCHSEGRFFDNSTDCNQCLS</sequence>
<dbReference type="AlphaFoldDB" id="A0A0R1DJ04"/>
<dbReference type="Proteomes" id="UP000002282">
    <property type="component" value="Chromosome 2L"/>
</dbReference>
<keyword evidence="3" id="KW-1185">Reference proteome</keyword>
<organism evidence="2 3">
    <name type="scientific">Drosophila yakuba</name>
    <name type="common">Fruit fly</name>
    <dbReference type="NCBI Taxonomy" id="7245"/>
    <lineage>
        <taxon>Eukaryota</taxon>
        <taxon>Metazoa</taxon>
        <taxon>Ecdysozoa</taxon>
        <taxon>Arthropoda</taxon>
        <taxon>Hexapoda</taxon>
        <taxon>Insecta</taxon>
        <taxon>Pterygota</taxon>
        <taxon>Neoptera</taxon>
        <taxon>Endopterygota</taxon>
        <taxon>Diptera</taxon>
        <taxon>Brachycera</taxon>
        <taxon>Muscomorpha</taxon>
        <taxon>Ephydroidea</taxon>
        <taxon>Drosophilidae</taxon>
        <taxon>Drosophila</taxon>
        <taxon>Sophophora</taxon>
    </lineage>
</organism>
<protein>
    <recommendedName>
        <fullName evidence="4">Seminal fluid protein</fullName>
    </recommendedName>
</protein>
<dbReference type="GO" id="GO:0004867">
    <property type="term" value="F:serine-type endopeptidase inhibitor activity"/>
    <property type="evidence" value="ECO:0007669"/>
    <property type="project" value="InterPro"/>
</dbReference>
<dbReference type="OrthoDB" id="10309911at2759"/>
<evidence type="ECO:0000313" key="2">
    <source>
        <dbReference type="EMBL" id="KRJ97228.1"/>
    </source>
</evidence>
<proteinExistence type="predicted"/>
<feature type="chain" id="PRO_5006402592" description="Seminal fluid protein" evidence="1">
    <location>
        <begin position="22"/>
        <end position="78"/>
    </location>
</feature>
<keyword evidence="1" id="KW-0732">Signal</keyword>
<dbReference type="KEGG" id="dya:Dyak_GE27678"/>
<name>A0A0R1DJ04_DROYA</name>
<evidence type="ECO:0008006" key="4">
    <source>
        <dbReference type="Google" id="ProtNLM"/>
    </source>
</evidence>
<feature type="signal peptide" evidence="1">
    <location>
        <begin position="1"/>
        <end position="21"/>
    </location>
</feature>
<dbReference type="SUPFAM" id="SSF57362">
    <property type="entry name" value="BPTI-like"/>
    <property type="match status" value="1"/>
</dbReference>
<reference evidence="2 3" key="1">
    <citation type="journal article" date="2007" name="Nature">
        <title>Evolution of genes and genomes on the Drosophila phylogeny.</title>
        <authorList>
            <consortium name="Drosophila 12 Genomes Consortium"/>
            <person name="Clark A.G."/>
            <person name="Eisen M.B."/>
            <person name="Smith D.R."/>
            <person name="Bergman C.M."/>
            <person name="Oliver B."/>
            <person name="Markow T.A."/>
            <person name="Kaufman T.C."/>
            <person name="Kellis M."/>
            <person name="Gelbart W."/>
            <person name="Iyer V.N."/>
            <person name="Pollard D.A."/>
            <person name="Sackton T.B."/>
            <person name="Larracuente A.M."/>
            <person name="Singh N.D."/>
            <person name="Abad J.P."/>
            <person name="Abt D.N."/>
            <person name="Adryan B."/>
            <person name="Aguade M."/>
            <person name="Akashi H."/>
            <person name="Anderson W.W."/>
            <person name="Aquadro C.F."/>
            <person name="Ardell D.H."/>
            <person name="Arguello R."/>
            <person name="Artieri C.G."/>
            <person name="Barbash D.A."/>
            <person name="Barker D."/>
            <person name="Barsanti P."/>
            <person name="Batterham P."/>
            <person name="Batzoglou S."/>
            <person name="Begun D."/>
            <person name="Bhutkar A."/>
            <person name="Blanco E."/>
            <person name="Bosak S.A."/>
            <person name="Bradley R.K."/>
            <person name="Brand A.D."/>
            <person name="Brent M.R."/>
            <person name="Brooks A.N."/>
            <person name="Brown R.H."/>
            <person name="Butlin R.K."/>
            <person name="Caggese C."/>
            <person name="Calvi B.R."/>
            <person name="Bernardo de Carvalho A."/>
            <person name="Caspi A."/>
            <person name="Castrezana S."/>
            <person name="Celniker S.E."/>
            <person name="Chang J.L."/>
            <person name="Chapple C."/>
            <person name="Chatterji S."/>
            <person name="Chinwalla A."/>
            <person name="Civetta A."/>
            <person name="Clifton S.W."/>
            <person name="Comeron J.M."/>
            <person name="Costello J.C."/>
            <person name="Coyne J.A."/>
            <person name="Daub J."/>
            <person name="David R.G."/>
            <person name="Delcher A.L."/>
            <person name="Delehaunty K."/>
            <person name="Do C.B."/>
            <person name="Ebling H."/>
            <person name="Edwards K."/>
            <person name="Eickbush T."/>
            <person name="Evans J.D."/>
            <person name="Filipski A."/>
            <person name="Findeiss S."/>
            <person name="Freyhult E."/>
            <person name="Fulton L."/>
            <person name="Fulton R."/>
            <person name="Garcia A.C."/>
            <person name="Gardiner A."/>
            <person name="Garfield D.A."/>
            <person name="Garvin B.E."/>
            <person name="Gibson G."/>
            <person name="Gilbert D."/>
            <person name="Gnerre S."/>
            <person name="Godfrey J."/>
            <person name="Good R."/>
            <person name="Gotea V."/>
            <person name="Gravely B."/>
            <person name="Greenberg A.J."/>
            <person name="Griffiths-Jones S."/>
            <person name="Gross S."/>
            <person name="Guigo R."/>
            <person name="Gustafson E.A."/>
            <person name="Haerty W."/>
            <person name="Hahn M.W."/>
            <person name="Halligan D.L."/>
            <person name="Halpern A.L."/>
            <person name="Halter G.M."/>
            <person name="Han M.V."/>
            <person name="Heger A."/>
            <person name="Hillier L."/>
            <person name="Hinrichs A.S."/>
            <person name="Holmes I."/>
            <person name="Hoskins R.A."/>
            <person name="Hubisz M.J."/>
            <person name="Hultmark D."/>
            <person name="Huntley M.A."/>
            <person name="Jaffe D.B."/>
            <person name="Jagadeeshan S."/>
            <person name="Jeck W.R."/>
            <person name="Johnson J."/>
            <person name="Jones C.D."/>
            <person name="Jordan W.C."/>
            <person name="Karpen G.H."/>
            <person name="Kataoka E."/>
            <person name="Keightley P.D."/>
            <person name="Kheradpour P."/>
            <person name="Kirkness E.F."/>
            <person name="Koerich L.B."/>
            <person name="Kristiansen K."/>
            <person name="Kudrna D."/>
            <person name="Kulathinal R.J."/>
            <person name="Kumar S."/>
            <person name="Kwok R."/>
            <person name="Lander E."/>
            <person name="Langley C.H."/>
            <person name="Lapoint R."/>
            <person name="Lazzaro B.P."/>
            <person name="Lee S.J."/>
            <person name="Levesque L."/>
            <person name="Li R."/>
            <person name="Lin C.F."/>
            <person name="Lin M.F."/>
            <person name="Lindblad-Toh K."/>
            <person name="Llopart A."/>
            <person name="Long M."/>
            <person name="Low L."/>
            <person name="Lozovsky E."/>
            <person name="Lu J."/>
            <person name="Luo M."/>
            <person name="Machado C.A."/>
            <person name="Makalowski W."/>
            <person name="Marzo M."/>
            <person name="Matsuda M."/>
            <person name="Matzkin L."/>
            <person name="McAllister B."/>
            <person name="McBride C.S."/>
            <person name="McKernan B."/>
            <person name="McKernan K."/>
            <person name="Mendez-Lago M."/>
            <person name="Minx P."/>
            <person name="Mollenhauer M.U."/>
            <person name="Montooth K."/>
            <person name="Mount S.M."/>
            <person name="Mu X."/>
            <person name="Myers E."/>
            <person name="Negre B."/>
            <person name="Newfeld S."/>
            <person name="Nielsen R."/>
            <person name="Noor M.A."/>
            <person name="O'Grady P."/>
            <person name="Pachter L."/>
            <person name="Papaceit M."/>
            <person name="Parisi M.J."/>
            <person name="Parisi M."/>
            <person name="Parts L."/>
            <person name="Pedersen J.S."/>
            <person name="Pesole G."/>
            <person name="Phillippy A.M."/>
            <person name="Ponting C.P."/>
            <person name="Pop M."/>
            <person name="Porcelli D."/>
            <person name="Powell J.R."/>
            <person name="Prohaska S."/>
            <person name="Pruitt K."/>
            <person name="Puig M."/>
            <person name="Quesneville H."/>
            <person name="Ram K.R."/>
            <person name="Rand D."/>
            <person name="Rasmussen M.D."/>
            <person name="Reed L.K."/>
            <person name="Reenan R."/>
            <person name="Reily A."/>
            <person name="Remington K.A."/>
            <person name="Rieger T.T."/>
            <person name="Ritchie M.G."/>
            <person name="Robin C."/>
            <person name="Rogers Y.H."/>
            <person name="Rohde C."/>
            <person name="Rozas J."/>
            <person name="Rubenfield M.J."/>
            <person name="Ruiz A."/>
            <person name="Russo S."/>
            <person name="Salzberg S.L."/>
            <person name="Sanchez-Gracia A."/>
            <person name="Saranga D.J."/>
            <person name="Sato H."/>
            <person name="Schaeffer S.W."/>
            <person name="Schatz M.C."/>
            <person name="Schlenke T."/>
            <person name="Schwartz R."/>
            <person name="Segarra C."/>
            <person name="Singh R.S."/>
            <person name="Sirot L."/>
            <person name="Sirota M."/>
            <person name="Sisneros N.B."/>
            <person name="Smith C.D."/>
            <person name="Smith T.F."/>
            <person name="Spieth J."/>
            <person name="Stage D.E."/>
            <person name="Stark A."/>
            <person name="Stephan W."/>
            <person name="Strausberg R.L."/>
            <person name="Strempel S."/>
            <person name="Sturgill D."/>
            <person name="Sutton G."/>
            <person name="Sutton G.G."/>
            <person name="Tao W."/>
            <person name="Teichmann S."/>
            <person name="Tobari Y.N."/>
            <person name="Tomimura Y."/>
            <person name="Tsolas J.M."/>
            <person name="Valente V.L."/>
            <person name="Venter E."/>
            <person name="Venter J.C."/>
            <person name="Vicario S."/>
            <person name="Vieira F.G."/>
            <person name="Vilella A.J."/>
            <person name="Villasante A."/>
            <person name="Walenz B."/>
            <person name="Wang J."/>
            <person name="Wasserman M."/>
            <person name="Watts T."/>
            <person name="Wilson D."/>
            <person name="Wilson R.K."/>
            <person name="Wing R.A."/>
            <person name="Wolfner M.F."/>
            <person name="Wong A."/>
            <person name="Wong G.K."/>
            <person name="Wu C.I."/>
            <person name="Wu G."/>
            <person name="Yamamoto D."/>
            <person name="Yang H.P."/>
            <person name="Yang S.P."/>
            <person name="Yorke J.A."/>
            <person name="Yoshida K."/>
            <person name="Zdobnov E."/>
            <person name="Zhang P."/>
            <person name="Zhang Y."/>
            <person name="Zimin A.V."/>
            <person name="Baldwin J."/>
            <person name="Abdouelleil A."/>
            <person name="Abdulkadir J."/>
            <person name="Abebe A."/>
            <person name="Abera B."/>
            <person name="Abreu J."/>
            <person name="Acer S.C."/>
            <person name="Aftuck L."/>
            <person name="Alexander A."/>
            <person name="An P."/>
            <person name="Anderson E."/>
            <person name="Anderson S."/>
            <person name="Arachi H."/>
            <person name="Azer M."/>
            <person name="Bachantsang P."/>
            <person name="Barry A."/>
            <person name="Bayul T."/>
            <person name="Berlin A."/>
            <person name="Bessette D."/>
            <person name="Bloom T."/>
            <person name="Blye J."/>
            <person name="Boguslavskiy L."/>
            <person name="Bonnet C."/>
            <person name="Boukhgalter B."/>
            <person name="Bourzgui I."/>
            <person name="Brown A."/>
            <person name="Cahill P."/>
            <person name="Channer S."/>
            <person name="Cheshatsang Y."/>
            <person name="Chuda L."/>
            <person name="Citroen M."/>
            <person name="Collymore A."/>
            <person name="Cooke P."/>
            <person name="Costello M."/>
            <person name="D'Aco K."/>
            <person name="Daza R."/>
            <person name="De Haan G."/>
            <person name="DeGray S."/>
            <person name="DeMaso C."/>
            <person name="Dhargay N."/>
            <person name="Dooley K."/>
            <person name="Dooley E."/>
            <person name="Doricent M."/>
            <person name="Dorje P."/>
            <person name="Dorjee K."/>
            <person name="Dupes A."/>
            <person name="Elong R."/>
            <person name="Falk J."/>
            <person name="Farina A."/>
            <person name="Faro S."/>
            <person name="Ferguson D."/>
            <person name="Fisher S."/>
            <person name="Foley C.D."/>
            <person name="Franke A."/>
            <person name="Friedrich D."/>
            <person name="Gadbois L."/>
            <person name="Gearin G."/>
            <person name="Gearin C.R."/>
            <person name="Giannoukos G."/>
            <person name="Goode T."/>
            <person name="Graham J."/>
            <person name="Grandbois E."/>
            <person name="Grewal S."/>
            <person name="Gyaltsen K."/>
            <person name="Hafez N."/>
            <person name="Hagos B."/>
            <person name="Hall J."/>
            <person name="Henson C."/>
            <person name="Hollinger A."/>
            <person name="Honan T."/>
            <person name="Huard M.D."/>
            <person name="Hughes L."/>
            <person name="Hurhula B."/>
            <person name="Husby M.E."/>
            <person name="Kamat A."/>
            <person name="Kanga B."/>
            <person name="Kashin S."/>
            <person name="Khazanovich D."/>
            <person name="Kisner P."/>
            <person name="Lance K."/>
            <person name="Lara M."/>
            <person name="Lee W."/>
            <person name="Lennon N."/>
            <person name="Letendre F."/>
            <person name="LeVine R."/>
            <person name="Lipovsky A."/>
            <person name="Liu X."/>
            <person name="Liu J."/>
            <person name="Liu S."/>
            <person name="Lokyitsang T."/>
            <person name="Lokyitsang Y."/>
            <person name="Lubonja R."/>
            <person name="Lui A."/>
            <person name="MacDonald P."/>
            <person name="Magnisalis V."/>
            <person name="Maru K."/>
            <person name="Matthews C."/>
            <person name="McCusker W."/>
            <person name="McDonough S."/>
            <person name="Mehta T."/>
            <person name="Meldrim J."/>
            <person name="Meneus L."/>
            <person name="Mihai O."/>
            <person name="Mihalev A."/>
            <person name="Mihova T."/>
            <person name="Mittelman R."/>
            <person name="Mlenga V."/>
            <person name="Montmayeur A."/>
            <person name="Mulrain L."/>
            <person name="Navidi A."/>
            <person name="Naylor J."/>
            <person name="Negash T."/>
            <person name="Nguyen T."/>
            <person name="Nguyen N."/>
            <person name="Nicol R."/>
            <person name="Norbu C."/>
            <person name="Norbu N."/>
            <person name="Novod N."/>
            <person name="O'Neill B."/>
            <person name="Osman S."/>
            <person name="Markiewicz E."/>
            <person name="Oyono O.L."/>
            <person name="Patti C."/>
            <person name="Phunkhang P."/>
            <person name="Pierre F."/>
            <person name="Priest M."/>
            <person name="Raghuraman S."/>
            <person name="Rege F."/>
            <person name="Reyes R."/>
            <person name="Rise C."/>
            <person name="Rogov P."/>
            <person name="Ross K."/>
            <person name="Ryan E."/>
            <person name="Settipalli S."/>
            <person name="Shea T."/>
            <person name="Sherpa N."/>
            <person name="Shi L."/>
            <person name="Shih D."/>
            <person name="Sparrow T."/>
            <person name="Spaulding J."/>
            <person name="Stalker J."/>
            <person name="Stange-Thomann N."/>
            <person name="Stavropoulos S."/>
            <person name="Stone C."/>
            <person name="Strader C."/>
            <person name="Tesfaye S."/>
            <person name="Thomson T."/>
            <person name="Thoulutsang Y."/>
            <person name="Thoulutsang D."/>
            <person name="Topham K."/>
            <person name="Topping I."/>
            <person name="Tsamla T."/>
            <person name="Vassiliev H."/>
            <person name="Vo A."/>
            <person name="Wangchuk T."/>
            <person name="Wangdi T."/>
            <person name="Weiand M."/>
            <person name="Wilkinson J."/>
            <person name="Wilson A."/>
            <person name="Yadav S."/>
            <person name="Young G."/>
            <person name="Yu Q."/>
            <person name="Zembek L."/>
            <person name="Zhong D."/>
            <person name="Zimmer A."/>
            <person name="Zwirko Z."/>
            <person name="Jaffe D.B."/>
            <person name="Alvarez P."/>
            <person name="Brockman W."/>
            <person name="Butler J."/>
            <person name="Chin C."/>
            <person name="Gnerre S."/>
            <person name="Grabherr M."/>
            <person name="Kleber M."/>
            <person name="Mauceli E."/>
            <person name="MacCallum I."/>
        </authorList>
    </citation>
    <scope>NUCLEOTIDE SEQUENCE [LARGE SCALE GENOMIC DNA]</scope>
    <source>
        <strain evidence="3">Tai18E2 / Tucson 14021-0261.01</strain>
    </source>
</reference>
<reference evidence="2 3" key="2">
    <citation type="journal article" date="2007" name="PLoS Biol.">
        <title>Principles of genome evolution in the Drosophila melanogaster species group.</title>
        <authorList>
            <person name="Ranz J.M."/>
            <person name="Maurin D."/>
            <person name="Chan Y.S."/>
            <person name="von Grotthuss M."/>
            <person name="Hillier L.W."/>
            <person name="Roote J."/>
            <person name="Ashburner M."/>
            <person name="Bergman C.M."/>
        </authorList>
    </citation>
    <scope>NUCLEOTIDE SEQUENCE [LARGE SCALE GENOMIC DNA]</scope>
    <source>
        <strain evidence="3">Tai18E2 / Tucson 14021-0261.01</strain>
    </source>
</reference>
<dbReference type="InterPro" id="IPR036880">
    <property type="entry name" value="Kunitz_BPTI_sf"/>
</dbReference>